<protein>
    <recommendedName>
        <fullName evidence="4">DUF2092 domain-containing protein</fullName>
    </recommendedName>
</protein>
<evidence type="ECO:0000256" key="1">
    <source>
        <dbReference type="SAM" id="MobiDB-lite"/>
    </source>
</evidence>
<feature type="region of interest" description="Disordered" evidence="1">
    <location>
        <begin position="348"/>
        <end position="372"/>
    </location>
</feature>
<dbReference type="SUPFAM" id="SSF89392">
    <property type="entry name" value="Prokaryotic lipoproteins and lipoprotein localization factors"/>
    <property type="match status" value="1"/>
</dbReference>
<dbReference type="AlphaFoldDB" id="A0A9W6CYA2"/>
<comment type="caution">
    <text evidence="2">The sequence shown here is derived from an EMBL/GenBank/DDBJ whole genome shotgun (WGS) entry which is preliminary data.</text>
</comment>
<dbReference type="Gene3D" id="2.50.20.10">
    <property type="entry name" value="Lipoprotein localisation LolA/LolB/LppX"/>
    <property type="match status" value="1"/>
</dbReference>
<sequence>MRPNDAGSRRKRRLIAWTPAVAVPAVIAAGVLLAPVSANAAIDLPDLEPSELLELVESSEVRALSGTVEQTSDLGIPDLSGLTGGMGGGPGGDGTGDAGPSIDDLLEFATGSHTMRVYLDGDRARLQVLDRFGERGVIAGPDEVWFTDSREETATHVTPPSESELARLEAWKDAQSEAWKAEHGDELEASADMPTPEEVADDVLAALDASDEIAVGDDGRVAGRDAYELVVTPADPDTTIGRIAIAVDAETGVPLAVEVVARGASDPAFTVGFTSVSFDAPDPALFAFTPPEGWTVTEQPIEVPSDEELAAMAEGEGEAHAGEPGDAPTVVGEGWSSVVVFDPAEMAADAPETDAPEADAPDGAMPDAGFDPSQLEQLATPVDGGLLFQTTLVNVLFADDGLVYAGAVTPQVLLDVAAGTR</sequence>
<gene>
    <name evidence="2" type="ORF">ARHIZOSPH14_16840</name>
</gene>
<dbReference type="InterPro" id="IPR029046">
    <property type="entry name" value="LolA/LolB/LppX"/>
</dbReference>
<feature type="compositionally biased region" description="Acidic residues" evidence="1">
    <location>
        <begin position="351"/>
        <end position="360"/>
    </location>
</feature>
<feature type="compositionally biased region" description="Low complexity" evidence="1">
    <location>
        <begin position="361"/>
        <end position="372"/>
    </location>
</feature>
<evidence type="ECO:0000313" key="2">
    <source>
        <dbReference type="EMBL" id="GLI27442.1"/>
    </source>
</evidence>
<dbReference type="EMBL" id="BSDP01000001">
    <property type="protein sequence ID" value="GLI27442.1"/>
    <property type="molecule type" value="Genomic_DNA"/>
</dbReference>
<accession>A0A9W6CYA2</accession>
<evidence type="ECO:0000313" key="3">
    <source>
        <dbReference type="Proteomes" id="UP001144396"/>
    </source>
</evidence>
<dbReference type="Proteomes" id="UP001144396">
    <property type="component" value="Unassembled WGS sequence"/>
</dbReference>
<reference evidence="2" key="1">
    <citation type="submission" date="2022-12" db="EMBL/GenBank/DDBJ databases">
        <title>Reference genome sequencing for broad-spectrum identification of bacterial and archaeal isolates by mass spectrometry.</title>
        <authorList>
            <person name="Sekiguchi Y."/>
            <person name="Tourlousse D.M."/>
        </authorList>
    </citation>
    <scope>NUCLEOTIDE SEQUENCE</scope>
    <source>
        <strain evidence="2">14</strain>
    </source>
</reference>
<dbReference type="RefSeq" id="WP_281883993.1">
    <property type="nucleotide sequence ID" value="NZ_BSDP01000001.1"/>
</dbReference>
<dbReference type="InterPro" id="IPR052944">
    <property type="entry name" value="Sporulation_related"/>
</dbReference>
<evidence type="ECO:0008006" key="4">
    <source>
        <dbReference type="Google" id="ProtNLM"/>
    </source>
</evidence>
<proteinExistence type="predicted"/>
<dbReference type="PANTHER" id="PTHR37507:SF2">
    <property type="entry name" value="SPORULATION PROTEIN YDCC"/>
    <property type="match status" value="1"/>
</dbReference>
<organism evidence="2 3">
    <name type="scientific">Agromyces rhizosphaerae</name>
    <dbReference type="NCBI Taxonomy" id="88374"/>
    <lineage>
        <taxon>Bacteria</taxon>
        <taxon>Bacillati</taxon>
        <taxon>Actinomycetota</taxon>
        <taxon>Actinomycetes</taxon>
        <taxon>Micrococcales</taxon>
        <taxon>Microbacteriaceae</taxon>
        <taxon>Agromyces</taxon>
    </lineage>
</organism>
<dbReference type="PANTHER" id="PTHR37507">
    <property type="entry name" value="SPORULATION PROTEIN YDCC"/>
    <property type="match status" value="1"/>
</dbReference>
<keyword evidence="3" id="KW-1185">Reference proteome</keyword>
<name>A0A9W6CYA2_9MICO</name>